<keyword evidence="2" id="KW-1185">Reference proteome</keyword>
<dbReference type="Gene3D" id="2.130.10.10">
    <property type="entry name" value="YVTN repeat-like/Quinoprotein amine dehydrogenase"/>
    <property type="match status" value="1"/>
</dbReference>
<evidence type="ECO:0000313" key="1">
    <source>
        <dbReference type="EMBL" id="MZQ87730.1"/>
    </source>
</evidence>
<dbReference type="InterPro" id="IPR015943">
    <property type="entry name" value="WD40/YVTN_repeat-like_dom_sf"/>
</dbReference>
<dbReference type="InterPro" id="IPR036278">
    <property type="entry name" value="Sialidase_sf"/>
</dbReference>
<accession>A0A6L8VER3</accession>
<dbReference type="AlphaFoldDB" id="A0A6L8VER3"/>
<organism evidence="1 2">
    <name type="scientific">Frigidibacter albus</name>
    <dbReference type="NCBI Taxonomy" id="1465486"/>
    <lineage>
        <taxon>Bacteria</taxon>
        <taxon>Pseudomonadati</taxon>
        <taxon>Pseudomonadota</taxon>
        <taxon>Alphaproteobacteria</taxon>
        <taxon>Rhodobacterales</taxon>
        <taxon>Paracoccaceae</taxon>
        <taxon>Frigidibacter</taxon>
    </lineage>
</organism>
<proteinExistence type="predicted"/>
<reference evidence="1 2" key="1">
    <citation type="submission" date="2020-01" db="EMBL/GenBank/DDBJ databases">
        <title>Frigidibacter albus SP32T (=CGMCC 1.13995T).</title>
        <authorList>
            <person name="Liao X."/>
        </authorList>
    </citation>
    <scope>NUCLEOTIDE SEQUENCE [LARGE SCALE GENOMIC DNA]</scope>
    <source>
        <strain evidence="1 2">SP32</strain>
    </source>
</reference>
<dbReference type="SUPFAM" id="SSF50939">
    <property type="entry name" value="Sialidases"/>
    <property type="match status" value="1"/>
</dbReference>
<dbReference type="OrthoDB" id="9764804at2"/>
<dbReference type="RefSeq" id="WP_161342605.1">
    <property type="nucleotide sequence ID" value="NZ_BMGW01000001.1"/>
</dbReference>
<comment type="caution">
    <text evidence="1">The sequence shown here is derived from an EMBL/GenBank/DDBJ whole genome shotgun (WGS) entry which is preliminary data.</text>
</comment>
<sequence>MARYDWPREFTKSPDLLAQRAERTAARREVGTPPALLGDLAALNDVIQTNFDPDRIWMPLGPSILTNGQATGNPVVSGRARAIKVSPNGQRVYVASANGGVWYSADAGASWVPVGAWGLLATTERSNLSLTIGEMDVQFGVTGGNDDPDKDVVYVGTGEARPVLLATPGGKSAGIGVLRLEGTITAAVAAPGTNPWQREARNLTGAGIFRLTHDPAAALSFGAAGANTLVAATSNGLWARSGGFVEGADWTRVNLTPSAFDADDGPYCPDVVWNDKGLWVIVAGGRAEDGLWRSTNGIAGPFAQITLPNLEAGNRLSLGPARHATDRMYVLGKSPPAVAGTRGYAHLWLVDLSHSTAAAREVANFPVGLFTADAKRVGANLVIDKDQADYDQAIAVTQSAGKDIVIVGGSLKSSGGGWNASLFRLTVTGTAGANDLTTDFVPANQTGGAADASYIGSGIHPDVHGVTLNGGDIWVACDGGVFRRNAAGLVRALNAGLATSEPGFVASHPTLDGPMICGTQDNGAIQRVGDTVWSLRAKGDGGGCLYHPTKPHQLVLQYVRANWKFQPAATPLGPVLRRVGVTNASEDTENLAASFYSQAAAARTSNVDQARIFTGTDRIWYSANWDIPANPMTWVTIPSRTDPWSAVNAAYNSGQDALKEGGSPDHVIAIDILREGDLANNFDGQAILVLCQRTVRIFRFVAATSAWTPLADSIVSDPSGANRRKAKKRAADIPNPFLTYLPRKPDGVWTDIAVHRTGVAGQETFYVTTTGAAKVKEDGSLEGDAHYDTCWWYNGNGRWYPTGLRNTPLDPAAGTGGSPAAAHSVVVDPVASGIVYVGNRIGVWEGRIDESGPHPTWTWKPAMEGLPQALVEDLHVFNSADGTYLRAALVSRGMWERDVSAVAFSVGRTFIRSVSWDTGRSELPAAPRDPVSNDPLDYHSSPDIVVLPAGPRPWDPGMPHEADLTAAVQPSPLARAVHSAWIMVHHRHTTPVPGASMNIDVFLQRGAPSGAISGIAITAQWRQAVLASVAGNAAAAGFPAGLSHVGTFHPAAPVDAANPRAVMVPLDLGFPIQGPGPDDYVAVIVVVTSPGNGLSVPSLAPGDLETIVRRSAQVAVRKIRRL</sequence>
<evidence type="ECO:0000313" key="2">
    <source>
        <dbReference type="Proteomes" id="UP000477083"/>
    </source>
</evidence>
<dbReference type="EMBL" id="WWNR01000001">
    <property type="protein sequence ID" value="MZQ87730.1"/>
    <property type="molecule type" value="Genomic_DNA"/>
</dbReference>
<gene>
    <name evidence="1" type="ORF">GS660_01305</name>
</gene>
<name>A0A6L8VER3_9RHOB</name>
<dbReference type="Proteomes" id="UP000477083">
    <property type="component" value="Unassembled WGS sequence"/>
</dbReference>
<protein>
    <submittedName>
        <fullName evidence="1">Uncharacterized protein</fullName>
    </submittedName>
</protein>